<evidence type="ECO:0000256" key="1">
    <source>
        <dbReference type="ARBA" id="ARBA00022679"/>
    </source>
</evidence>
<dbReference type="PROSITE" id="PS00107">
    <property type="entry name" value="PROTEIN_KINASE_ATP"/>
    <property type="match status" value="1"/>
</dbReference>
<dbReference type="CDD" id="cd14014">
    <property type="entry name" value="STKc_PknB_like"/>
    <property type="match status" value="1"/>
</dbReference>
<feature type="domain" description="Protein kinase" evidence="7">
    <location>
        <begin position="75"/>
        <end position="360"/>
    </location>
</feature>
<evidence type="ECO:0000313" key="8">
    <source>
        <dbReference type="EMBL" id="NID03301.1"/>
    </source>
</evidence>
<accession>A0ABX0Q0M7</accession>
<comment type="caution">
    <text evidence="8">The sequence shown here is derived from an EMBL/GenBank/DDBJ whole genome shotgun (WGS) entry which is preliminary data.</text>
</comment>
<dbReference type="PROSITE" id="PS50011">
    <property type="entry name" value="PROTEIN_KINASE_DOM"/>
    <property type="match status" value="1"/>
</dbReference>
<sequence>MHEDNDATRVAPVGGARRDHDDDRTIVKPVSDAPSTRTGTGTQSGSVGTSEAWERLATLAPGESPTVGTVLKGRFFLERELGRGGMGVVFLARDERKVEARDRDPYVAVKVLNDQFRKHPDSLIALQREARRAQQFANDHIVRVYDFDKDGSNVFMTMEYVEGSDLRALMRSRGRDGLPFAEAWPLIEGMAAALQRAHEAGVVHSDFKPGNVMVTAAGVAKVFDFGIARAGHVARDGNVPRNGHDDETVFDAGTLGAMTPAYASLAMLRGEPPAPADDVYAFGCVVAELLTGHHPFGKKTAEEALSAGLKPPVVPGLDKRQQKALADALAVTAERRTADIATVLAGLRRRRLRERATPWVAAAVVAGVVATGGVWYASHRAEQQHVADTLRRFDPGQPDAFTGEDQVRQGLGSLTGDERRRVVVDGADTIDGFLVRQLAAHWDPAKGRLDYAGAERTFALRAELKTFAPKFDRRRDEVMHEREDQLNRLDTALSEAILAGRLFGDAADDVPAILGRIRSVDPTSRLLANPELELKFGMAVEASQKQGDTAAAEKQLAIARTWFPASNRLAAIAETLKGPAPATSAAVPMPPPTQDGTDLAIAERTSRLESLRHASAAGDLDKALASFRALNAGATAPPPADDEAAGLLAQAALAAARNACAAGRWKDAAASIQTALDATGERTDLRRAKTRYDLAVAVMNAAKAPSVTSAEQDDLSKRLQAARQDDAAGMKDMEAAMVASKGLPEGTLDNVLKKLRATATAGPVAGTPRDPCARKGLAGTTRECFDTFAVGAYGPAMVVIPNGRKPFAMMRTEATVANLDQFCRATRTCAINRGQNANDPARSIPVDFARRYAAWLTQISGHVYRLPTEQEWLTAARGGANWAGDGDACGEASSALGRLIHSPELGPATGKANPWGLVGVTGGVWEWVTRGSALAVRGGSFRSGPAQCSVDATRASDGTADRDVGFRLVREIR</sequence>
<evidence type="ECO:0000256" key="3">
    <source>
        <dbReference type="ARBA" id="ARBA00022777"/>
    </source>
</evidence>
<dbReference type="Gene3D" id="3.90.1580.10">
    <property type="entry name" value="paralog of FGE (formylglycine-generating enzyme)"/>
    <property type="match status" value="1"/>
</dbReference>
<evidence type="ECO:0000256" key="6">
    <source>
        <dbReference type="SAM" id="MobiDB-lite"/>
    </source>
</evidence>
<dbReference type="RefSeq" id="WP_167121933.1">
    <property type="nucleotide sequence ID" value="NZ_JAAQQR010000001.1"/>
</dbReference>
<name>A0ABX0Q0M7_9GAMM</name>
<evidence type="ECO:0000256" key="5">
    <source>
        <dbReference type="PROSITE-ProRule" id="PRU10141"/>
    </source>
</evidence>
<dbReference type="InterPro" id="IPR005532">
    <property type="entry name" value="SUMF_dom"/>
</dbReference>
<dbReference type="InterPro" id="IPR016187">
    <property type="entry name" value="CTDL_fold"/>
</dbReference>
<keyword evidence="1" id="KW-0808">Transferase</keyword>
<dbReference type="InterPro" id="IPR017441">
    <property type="entry name" value="Protein_kinase_ATP_BS"/>
</dbReference>
<feature type="compositionally biased region" description="Basic and acidic residues" evidence="6">
    <location>
        <begin position="16"/>
        <end position="26"/>
    </location>
</feature>
<keyword evidence="4 5" id="KW-0067">ATP-binding</keyword>
<protein>
    <submittedName>
        <fullName evidence="8">Protein kinase</fullName>
    </submittedName>
</protein>
<dbReference type="SUPFAM" id="SSF56436">
    <property type="entry name" value="C-type lectin-like"/>
    <property type="match status" value="1"/>
</dbReference>
<dbReference type="InterPro" id="IPR042095">
    <property type="entry name" value="SUMF_sf"/>
</dbReference>
<evidence type="ECO:0000259" key="7">
    <source>
        <dbReference type="PROSITE" id="PS50011"/>
    </source>
</evidence>
<proteinExistence type="predicted"/>
<feature type="region of interest" description="Disordered" evidence="6">
    <location>
        <begin position="1"/>
        <end position="49"/>
    </location>
</feature>
<dbReference type="InterPro" id="IPR000719">
    <property type="entry name" value="Prot_kinase_dom"/>
</dbReference>
<dbReference type="Pfam" id="PF00069">
    <property type="entry name" value="Pkinase"/>
    <property type="match status" value="1"/>
</dbReference>
<dbReference type="EMBL" id="JAAQQR010000001">
    <property type="protein sequence ID" value="NID03301.1"/>
    <property type="molecule type" value="Genomic_DNA"/>
</dbReference>
<gene>
    <name evidence="8" type="ORF">HBF26_00270</name>
</gene>
<dbReference type="PROSITE" id="PS00108">
    <property type="entry name" value="PROTEIN_KINASE_ST"/>
    <property type="match status" value="1"/>
</dbReference>
<dbReference type="GO" id="GO:0016301">
    <property type="term" value="F:kinase activity"/>
    <property type="evidence" value="ECO:0007669"/>
    <property type="project" value="UniProtKB-KW"/>
</dbReference>
<evidence type="ECO:0000256" key="4">
    <source>
        <dbReference type="ARBA" id="ARBA00022840"/>
    </source>
</evidence>
<dbReference type="InterPro" id="IPR008271">
    <property type="entry name" value="Ser/Thr_kinase_AS"/>
</dbReference>
<evidence type="ECO:0000313" key="9">
    <source>
        <dbReference type="Proteomes" id="UP001429601"/>
    </source>
</evidence>
<organism evidence="8 9">
    <name type="scientific">Luteibacter jiangsuensis</name>
    <dbReference type="NCBI Taxonomy" id="637577"/>
    <lineage>
        <taxon>Bacteria</taxon>
        <taxon>Pseudomonadati</taxon>
        <taxon>Pseudomonadota</taxon>
        <taxon>Gammaproteobacteria</taxon>
        <taxon>Lysobacterales</taxon>
        <taxon>Rhodanobacteraceae</taxon>
        <taxon>Luteibacter</taxon>
    </lineage>
</organism>
<dbReference type="Proteomes" id="UP001429601">
    <property type="component" value="Unassembled WGS sequence"/>
</dbReference>
<dbReference type="InterPro" id="IPR011009">
    <property type="entry name" value="Kinase-like_dom_sf"/>
</dbReference>
<reference evidence="8 9" key="1">
    <citation type="journal article" date="2011" name="Curr. Microbiol.">
        <title>Luteibacter jiangsuensis sp. nov.: a methamidophos-degrading bacterium isolated from a methamidophos-manufacturing factory.</title>
        <authorList>
            <person name="Wang L."/>
            <person name="Wang G.L."/>
            <person name="Li S.P."/>
            <person name="Jiang J.D."/>
        </authorList>
    </citation>
    <scope>NUCLEOTIDE SEQUENCE [LARGE SCALE GENOMIC DNA]</scope>
    <source>
        <strain evidence="8 9">CGMCC 1.10133</strain>
    </source>
</reference>
<keyword evidence="3 8" id="KW-0418">Kinase</keyword>
<dbReference type="Gene3D" id="3.30.200.20">
    <property type="entry name" value="Phosphorylase Kinase, domain 1"/>
    <property type="match status" value="1"/>
</dbReference>
<dbReference type="PANTHER" id="PTHR43289:SF6">
    <property type="entry name" value="SERINE_THREONINE-PROTEIN KINASE NEKL-3"/>
    <property type="match status" value="1"/>
</dbReference>
<keyword evidence="9" id="KW-1185">Reference proteome</keyword>
<evidence type="ECO:0000256" key="2">
    <source>
        <dbReference type="ARBA" id="ARBA00022741"/>
    </source>
</evidence>
<dbReference type="PANTHER" id="PTHR43289">
    <property type="entry name" value="MITOGEN-ACTIVATED PROTEIN KINASE KINASE KINASE 20-RELATED"/>
    <property type="match status" value="1"/>
</dbReference>
<feature type="compositionally biased region" description="Low complexity" evidence="6">
    <location>
        <begin position="35"/>
        <end position="49"/>
    </location>
</feature>
<dbReference type="Pfam" id="PF03781">
    <property type="entry name" value="FGE-sulfatase"/>
    <property type="match status" value="1"/>
</dbReference>
<dbReference type="Gene3D" id="1.10.510.10">
    <property type="entry name" value="Transferase(Phosphotransferase) domain 1"/>
    <property type="match status" value="1"/>
</dbReference>
<feature type="binding site" evidence="5">
    <location>
        <position position="110"/>
    </location>
    <ligand>
        <name>ATP</name>
        <dbReference type="ChEBI" id="CHEBI:30616"/>
    </ligand>
</feature>
<dbReference type="SUPFAM" id="SSF56112">
    <property type="entry name" value="Protein kinase-like (PK-like)"/>
    <property type="match status" value="1"/>
</dbReference>
<keyword evidence="2 5" id="KW-0547">Nucleotide-binding</keyword>